<sequence length="84" mass="9114">MWRYSAAISYLGPLRSGRWKGTGTFPEERKGGGSPDGQDNMPIWMGKGDFPSGSWLAGGGTSAARRKKSAQQANGPIPCYTYYH</sequence>
<accession>A0ABN6E4A9</accession>
<evidence type="ECO:0000256" key="1">
    <source>
        <dbReference type="SAM" id="MobiDB-lite"/>
    </source>
</evidence>
<reference evidence="2 3" key="2">
    <citation type="journal article" date="2021" name="Int. J. Syst. Evol. Microbiol.">
        <title>Isolation and Polyphasic Characterization of Desulfuromonas versatilis sp. Nov., an Electrogenic Bacteria Capable of Versatile Metabolism Isolated from a Graphene Oxide-Reducing Enrichment Culture.</title>
        <authorList>
            <person name="Xie L."/>
            <person name="Yoshida N."/>
            <person name="Ishii S."/>
            <person name="Meng L."/>
        </authorList>
    </citation>
    <scope>NUCLEOTIDE SEQUENCE [LARGE SCALE GENOMIC DNA]</scope>
    <source>
        <strain evidence="2 3">NIT-T3</strain>
    </source>
</reference>
<feature type="region of interest" description="Disordered" evidence="1">
    <location>
        <begin position="19"/>
        <end position="84"/>
    </location>
</feature>
<evidence type="ECO:0000313" key="2">
    <source>
        <dbReference type="EMBL" id="BCR07027.1"/>
    </source>
</evidence>
<organism evidence="2 3">
    <name type="scientific">Desulfuromonas versatilis</name>
    <dbReference type="NCBI Taxonomy" id="2802975"/>
    <lineage>
        <taxon>Bacteria</taxon>
        <taxon>Pseudomonadati</taxon>
        <taxon>Thermodesulfobacteriota</taxon>
        <taxon>Desulfuromonadia</taxon>
        <taxon>Desulfuromonadales</taxon>
        <taxon>Desulfuromonadaceae</taxon>
        <taxon>Desulfuromonas</taxon>
    </lineage>
</organism>
<protein>
    <submittedName>
        <fullName evidence="2">Uncharacterized protein</fullName>
    </submittedName>
</protein>
<proteinExistence type="predicted"/>
<evidence type="ECO:0000313" key="3">
    <source>
        <dbReference type="Proteomes" id="UP001319827"/>
    </source>
</evidence>
<name>A0ABN6E4A9_9BACT</name>
<reference evidence="2 3" key="1">
    <citation type="journal article" date="2016" name="C (Basel)">
        <title>Selective Growth of and Electricity Production by Marine Exoelectrogenic Bacteria in Self-Aggregated Hydrogel of Microbially Reduced Graphene Oxide.</title>
        <authorList>
            <person name="Yoshida N."/>
            <person name="Goto Y."/>
            <person name="Miyata Y."/>
        </authorList>
    </citation>
    <scope>NUCLEOTIDE SEQUENCE [LARGE SCALE GENOMIC DNA]</scope>
    <source>
        <strain evidence="2 3">NIT-T3</strain>
    </source>
</reference>
<dbReference type="Proteomes" id="UP001319827">
    <property type="component" value="Chromosome"/>
</dbReference>
<gene>
    <name evidence="2" type="ORF">DESUT3_40960</name>
</gene>
<keyword evidence="3" id="KW-1185">Reference proteome</keyword>
<dbReference type="EMBL" id="AP024355">
    <property type="protein sequence ID" value="BCR07027.1"/>
    <property type="molecule type" value="Genomic_DNA"/>
</dbReference>